<evidence type="ECO:0000259" key="3">
    <source>
        <dbReference type="Pfam" id="PF04377"/>
    </source>
</evidence>
<evidence type="ECO:0000256" key="2">
    <source>
        <dbReference type="SAM" id="MobiDB-lite"/>
    </source>
</evidence>
<comment type="function">
    <text evidence="1">Involved in the post-translational conjugation of arginine to the N-terminal aspartate or glutamate of a protein. This arginylation is required for degradation of the protein via the ubiquitin pathway.</text>
</comment>
<organism evidence="4 5">
    <name type="scientific">Mizuhopecten yessoensis</name>
    <name type="common">Japanese scallop</name>
    <name type="synonym">Patinopecten yessoensis</name>
    <dbReference type="NCBI Taxonomy" id="6573"/>
    <lineage>
        <taxon>Eukaryota</taxon>
        <taxon>Metazoa</taxon>
        <taxon>Spiralia</taxon>
        <taxon>Lophotrochozoa</taxon>
        <taxon>Mollusca</taxon>
        <taxon>Bivalvia</taxon>
        <taxon>Autobranchia</taxon>
        <taxon>Pteriomorphia</taxon>
        <taxon>Pectinida</taxon>
        <taxon>Pectinoidea</taxon>
        <taxon>Pectinidae</taxon>
        <taxon>Mizuhopecten</taxon>
    </lineage>
</organism>
<keyword evidence="1" id="KW-0012">Acyltransferase</keyword>
<dbReference type="EC" id="2.3.2.8" evidence="1"/>
<sequence length="407" mass="46661">MEALNFKLSKSHKKVLKQVNKFLIQGIRKGETVKSSRGKPDREVRGTRGTIKDSRSESTPDPASKLHPRPGQGADPTKPAMRKAKDIRLERKKLRELRKLRSMAEDESTSSKGSTGSLERERSTMSTTSNCSTKTFAEFISEPDKAEKCAHKLEVRLIIPSLQDEEFRKSERESAEVFKQYRMGIHKDQPHECDRDHWLKLLVHSPLKTVTKNGGPPMGYGSLHQHYILDGRIIAVGVLDILPQSLSAVYLYYLPEYRFLSIGTYTALREIAFIQELNKKAPDFMYYYLGYYVHSCPKLTYKSRYSPSFLLCPETYTWIPIADCLPKLIVSEYSRLADEEVEDSDVLQEIGSIPVLFCGQTMTYGFYKTLNAKALSDIDVKRYALLVGRKCAMRLLLLTKIHRYRRI</sequence>
<accession>A0A210QCB6</accession>
<comment type="catalytic activity">
    <reaction evidence="1">
        <text>an N-terminal L-alpha-aminoacyl-[protein] + L-arginyl-tRNA(Arg) = an N-terminal L-arginyl-L-aminoacyl-[protein] + tRNA(Arg) + H(+)</text>
        <dbReference type="Rhea" id="RHEA:10208"/>
        <dbReference type="Rhea" id="RHEA-COMP:9658"/>
        <dbReference type="Rhea" id="RHEA-COMP:9673"/>
        <dbReference type="Rhea" id="RHEA-COMP:10636"/>
        <dbReference type="Rhea" id="RHEA-COMP:10638"/>
        <dbReference type="ChEBI" id="CHEBI:15378"/>
        <dbReference type="ChEBI" id="CHEBI:78442"/>
        <dbReference type="ChEBI" id="CHEBI:78513"/>
        <dbReference type="ChEBI" id="CHEBI:78597"/>
        <dbReference type="ChEBI" id="CHEBI:83562"/>
        <dbReference type="EC" id="2.3.2.8"/>
    </reaction>
</comment>
<dbReference type="AlphaFoldDB" id="A0A210QCB6"/>
<dbReference type="InterPro" id="IPR030700">
    <property type="entry name" value="N-end_Aminoacyl_Trfase"/>
</dbReference>
<dbReference type="InterPro" id="IPR017137">
    <property type="entry name" value="Arg-tRNA-P_Trfase_1_euk"/>
</dbReference>
<dbReference type="OrthoDB" id="74183at2759"/>
<feature type="compositionally biased region" description="Basic and acidic residues" evidence="2">
    <location>
        <begin position="28"/>
        <end position="58"/>
    </location>
</feature>
<name>A0A210QCB6_MIZYE</name>
<dbReference type="GO" id="GO:0004057">
    <property type="term" value="F:arginyl-tRNA--protein transferase activity"/>
    <property type="evidence" value="ECO:0007669"/>
    <property type="project" value="UniProtKB-EC"/>
</dbReference>
<keyword evidence="1 4" id="KW-0808">Transferase</keyword>
<dbReference type="EMBL" id="NEDP02004195">
    <property type="protein sequence ID" value="OWF46351.1"/>
    <property type="molecule type" value="Genomic_DNA"/>
</dbReference>
<dbReference type="Proteomes" id="UP000242188">
    <property type="component" value="Unassembled WGS sequence"/>
</dbReference>
<evidence type="ECO:0000313" key="5">
    <source>
        <dbReference type="Proteomes" id="UP000242188"/>
    </source>
</evidence>
<dbReference type="PANTHER" id="PTHR21367">
    <property type="entry name" value="ARGININE-TRNA-PROTEIN TRANSFERASE 1"/>
    <property type="match status" value="1"/>
</dbReference>
<proteinExistence type="inferred from homology"/>
<dbReference type="PIRSF" id="PIRSF037207">
    <property type="entry name" value="ATE1_euk"/>
    <property type="match status" value="1"/>
</dbReference>
<evidence type="ECO:0000313" key="4">
    <source>
        <dbReference type="EMBL" id="OWF46351.1"/>
    </source>
</evidence>
<feature type="region of interest" description="Disordered" evidence="2">
    <location>
        <begin position="27"/>
        <end position="130"/>
    </location>
</feature>
<dbReference type="STRING" id="6573.A0A210QCB6"/>
<comment type="caution">
    <text evidence="4">The sequence shown here is derived from an EMBL/GenBank/DDBJ whole genome shotgun (WGS) entry which is preliminary data.</text>
</comment>
<dbReference type="InterPro" id="IPR007472">
    <property type="entry name" value="N-end_Aminoacyl_Trfase_C"/>
</dbReference>
<protein>
    <recommendedName>
        <fullName evidence="1">Arginyl-tRNA--protein transferase 1</fullName>
        <shortName evidence="1">Arginyltransferase 1</shortName>
        <shortName evidence="1">R-transferase 1</shortName>
        <ecNumber evidence="1">2.3.2.8</ecNumber>
    </recommendedName>
    <alternativeName>
        <fullName evidence="1">Arginine-tRNA--protein transferase 1</fullName>
    </alternativeName>
</protein>
<evidence type="ECO:0000256" key="1">
    <source>
        <dbReference type="PIRNR" id="PIRNR037207"/>
    </source>
</evidence>
<keyword evidence="5" id="KW-1185">Reference proteome</keyword>
<dbReference type="InterPro" id="IPR016181">
    <property type="entry name" value="Acyl_CoA_acyltransferase"/>
</dbReference>
<reference evidence="4 5" key="1">
    <citation type="journal article" date="2017" name="Nat. Ecol. Evol.">
        <title>Scallop genome provides insights into evolution of bilaterian karyotype and development.</title>
        <authorList>
            <person name="Wang S."/>
            <person name="Zhang J."/>
            <person name="Jiao W."/>
            <person name="Li J."/>
            <person name="Xun X."/>
            <person name="Sun Y."/>
            <person name="Guo X."/>
            <person name="Huan P."/>
            <person name="Dong B."/>
            <person name="Zhang L."/>
            <person name="Hu X."/>
            <person name="Sun X."/>
            <person name="Wang J."/>
            <person name="Zhao C."/>
            <person name="Wang Y."/>
            <person name="Wang D."/>
            <person name="Huang X."/>
            <person name="Wang R."/>
            <person name="Lv J."/>
            <person name="Li Y."/>
            <person name="Zhang Z."/>
            <person name="Liu B."/>
            <person name="Lu W."/>
            <person name="Hui Y."/>
            <person name="Liang J."/>
            <person name="Zhou Z."/>
            <person name="Hou R."/>
            <person name="Li X."/>
            <person name="Liu Y."/>
            <person name="Li H."/>
            <person name="Ning X."/>
            <person name="Lin Y."/>
            <person name="Zhao L."/>
            <person name="Xing Q."/>
            <person name="Dou J."/>
            <person name="Li Y."/>
            <person name="Mao J."/>
            <person name="Guo H."/>
            <person name="Dou H."/>
            <person name="Li T."/>
            <person name="Mu C."/>
            <person name="Jiang W."/>
            <person name="Fu Q."/>
            <person name="Fu X."/>
            <person name="Miao Y."/>
            <person name="Liu J."/>
            <person name="Yu Q."/>
            <person name="Li R."/>
            <person name="Liao H."/>
            <person name="Li X."/>
            <person name="Kong Y."/>
            <person name="Jiang Z."/>
            <person name="Chourrout D."/>
            <person name="Li R."/>
            <person name="Bao Z."/>
        </authorList>
    </citation>
    <scope>NUCLEOTIDE SEQUENCE [LARGE SCALE GENOMIC DNA]</scope>
    <source>
        <strain evidence="4 5">PY_sf001</strain>
    </source>
</reference>
<dbReference type="GO" id="GO:0005737">
    <property type="term" value="C:cytoplasm"/>
    <property type="evidence" value="ECO:0007669"/>
    <property type="project" value="TreeGrafter"/>
</dbReference>
<gene>
    <name evidence="4" type="ORF">KP79_PYT04824</name>
</gene>
<feature type="domain" description="N-end rule aminoacyl transferase C-terminal" evidence="3">
    <location>
        <begin position="173"/>
        <end position="312"/>
    </location>
</feature>
<dbReference type="SUPFAM" id="SSF55729">
    <property type="entry name" value="Acyl-CoA N-acyltransferases (Nat)"/>
    <property type="match status" value="1"/>
</dbReference>
<dbReference type="Pfam" id="PF04377">
    <property type="entry name" value="ATE_C"/>
    <property type="match status" value="1"/>
</dbReference>
<dbReference type="PANTHER" id="PTHR21367:SF1">
    <property type="entry name" value="ARGINYL-TRNA--PROTEIN TRANSFERASE 1"/>
    <property type="match status" value="1"/>
</dbReference>
<keyword evidence="1" id="KW-0833">Ubl conjugation pathway</keyword>
<comment type="similarity">
    <text evidence="1">Belongs to the R-transferase family.</text>
</comment>